<dbReference type="EMBL" id="JACHJL010000003">
    <property type="protein sequence ID" value="MBB5934818.1"/>
    <property type="molecule type" value="Genomic_DNA"/>
</dbReference>
<organism evidence="3 4">
    <name type="scientific">Streptomyces zagrosensis</name>
    <dbReference type="NCBI Taxonomy" id="1042984"/>
    <lineage>
        <taxon>Bacteria</taxon>
        <taxon>Bacillati</taxon>
        <taxon>Actinomycetota</taxon>
        <taxon>Actinomycetes</taxon>
        <taxon>Kitasatosporales</taxon>
        <taxon>Streptomycetaceae</taxon>
        <taxon>Streptomyces</taxon>
    </lineage>
</organism>
<reference evidence="3 4" key="1">
    <citation type="submission" date="2020-08" db="EMBL/GenBank/DDBJ databases">
        <title>Genomic Encyclopedia of Type Strains, Phase III (KMG-III): the genomes of soil and plant-associated and newly described type strains.</title>
        <authorList>
            <person name="Whitman W."/>
        </authorList>
    </citation>
    <scope>NUCLEOTIDE SEQUENCE [LARGE SCALE GENOMIC DNA]</scope>
    <source>
        <strain evidence="3 4">CECT 8305</strain>
    </source>
</reference>
<sequence>MTAIDDLVRPDRYPRSSRYDPAWLLGLDMGPHPLWLLEDLARNLDLRPGMRVLDLGSGKGATSVFLAREYGVRVVAADWWIGADEAAAVFAEAGVGDRVEAVQAEAHALPFEEESFDAIVSIDAFEYFGTADSYLPYLARFLRPGGQLGIATPGMTREVREIGTVPAHIKAVVGWEAITWHSPEWWRFQWEITELVEVTSARLQEDGWRDWLLWARAGVEQSPEMRRLNQQVIDMLTADGGEYLGFALVTARKKTGEKAAAKTTEHAAAKITEHVAGKAVEQSAGNAHDDAPTR</sequence>
<protein>
    <submittedName>
        <fullName evidence="3">SAM-dependent methyltransferase</fullName>
    </submittedName>
</protein>
<dbReference type="Pfam" id="PF13649">
    <property type="entry name" value="Methyltransf_25"/>
    <property type="match status" value="1"/>
</dbReference>
<gene>
    <name evidence="3" type="ORF">FHS42_001865</name>
</gene>
<proteinExistence type="predicted"/>
<dbReference type="Proteomes" id="UP000588098">
    <property type="component" value="Unassembled WGS sequence"/>
</dbReference>
<dbReference type="SUPFAM" id="SSF53335">
    <property type="entry name" value="S-adenosyl-L-methionine-dependent methyltransferases"/>
    <property type="match status" value="1"/>
</dbReference>
<evidence type="ECO:0000256" key="1">
    <source>
        <dbReference type="SAM" id="MobiDB-lite"/>
    </source>
</evidence>
<dbReference type="Gene3D" id="3.40.50.150">
    <property type="entry name" value="Vaccinia Virus protein VP39"/>
    <property type="match status" value="1"/>
</dbReference>
<feature type="region of interest" description="Disordered" evidence="1">
    <location>
        <begin position="274"/>
        <end position="294"/>
    </location>
</feature>
<evidence type="ECO:0000313" key="3">
    <source>
        <dbReference type="EMBL" id="MBB5934818.1"/>
    </source>
</evidence>
<dbReference type="GO" id="GO:0008168">
    <property type="term" value="F:methyltransferase activity"/>
    <property type="evidence" value="ECO:0007669"/>
    <property type="project" value="UniProtKB-KW"/>
</dbReference>
<dbReference type="InterPro" id="IPR029063">
    <property type="entry name" value="SAM-dependent_MTases_sf"/>
</dbReference>
<dbReference type="InterPro" id="IPR050447">
    <property type="entry name" value="Erg6_SMT_methyltransf"/>
</dbReference>
<dbReference type="CDD" id="cd02440">
    <property type="entry name" value="AdoMet_MTases"/>
    <property type="match status" value="1"/>
</dbReference>
<comment type="caution">
    <text evidence="3">The sequence shown here is derived from an EMBL/GenBank/DDBJ whole genome shotgun (WGS) entry which is preliminary data.</text>
</comment>
<evidence type="ECO:0000313" key="4">
    <source>
        <dbReference type="Proteomes" id="UP000588098"/>
    </source>
</evidence>
<evidence type="ECO:0000259" key="2">
    <source>
        <dbReference type="Pfam" id="PF13649"/>
    </source>
</evidence>
<dbReference type="GO" id="GO:0032259">
    <property type="term" value="P:methylation"/>
    <property type="evidence" value="ECO:0007669"/>
    <property type="project" value="UniProtKB-KW"/>
</dbReference>
<keyword evidence="4" id="KW-1185">Reference proteome</keyword>
<dbReference type="PANTHER" id="PTHR44068">
    <property type="entry name" value="ZGC:194242"/>
    <property type="match status" value="1"/>
</dbReference>
<dbReference type="AlphaFoldDB" id="A0A7W9UXE6"/>
<name>A0A7W9UXE6_9ACTN</name>
<feature type="domain" description="Methyltransferase" evidence="2">
    <location>
        <begin position="52"/>
        <end position="146"/>
    </location>
</feature>
<accession>A0A7W9UXE6</accession>
<keyword evidence="3" id="KW-0489">Methyltransferase</keyword>
<dbReference type="PANTHER" id="PTHR44068:SF11">
    <property type="entry name" value="GERANYL DIPHOSPHATE 2-C-METHYLTRANSFERASE"/>
    <property type="match status" value="1"/>
</dbReference>
<dbReference type="RefSeq" id="WP_184570566.1">
    <property type="nucleotide sequence ID" value="NZ_JACHJL010000003.1"/>
</dbReference>
<dbReference type="InterPro" id="IPR041698">
    <property type="entry name" value="Methyltransf_25"/>
</dbReference>
<keyword evidence="3" id="KW-0808">Transferase</keyword>